<dbReference type="OrthoDB" id="5392447at2759"/>
<evidence type="ECO:0000313" key="2">
    <source>
        <dbReference type="Proteomes" id="UP001140510"/>
    </source>
</evidence>
<protein>
    <submittedName>
        <fullName evidence="1">Uncharacterized protein</fullName>
    </submittedName>
</protein>
<evidence type="ECO:0000313" key="1">
    <source>
        <dbReference type="EMBL" id="KAJ4399213.1"/>
    </source>
</evidence>
<organism evidence="1 2">
    <name type="scientific">Didymella pomorum</name>
    <dbReference type="NCBI Taxonomy" id="749634"/>
    <lineage>
        <taxon>Eukaryota</taxon>
        <taxon>Fungi</taxon>
        <taxon>Dikarya</taxon>
        <taxon>Ascomycota</taxon>
        <taxon>Pezizomycotina</taxon>
        <taxon>Dothideomycetes</taxon>
        <taxon>Pleosporomycetidae</taxon>
        <taxon>Pleosporales</taxon>
        <taxon>Pleosporineae</taxon>
        <taxon>Didymellaceae</taxon>
        <taxon>Didymella</taxon>
    </lineage>
</organism>
<dbReference type="Proteomes" id="UP001140510">
    <property type="component" value="Unassembled WGS sequence"/>
</dbReference>
<dbReference type="AlphaFoldDB" id="A0A9W9D3Q9"/>
<accession>A0A9W9D3Q9</accession>
<proteinExistence type="predicted"/>
<name>A0A9W9D3Q9_9PLEO</name>
<dbReference type="EMBL" id="JAPEVA010000111">
    <property type="protein sequence ID" value="KAJ4399213.1"/>
    <property type="molecule type" value="Genomic_DNA"/>
</dbReference>
<dbReference type="Pfam" id="PF12311">
    <property type="entry name" value="DUF3632"/>
    <property type="match status" value="1"/>
</dbReference>
<reference evidence="1" key="1">
    <citation type="submission" date="2022-10" db="EMBL/GenBank/DDBJ databases">
        <title>Tapping the CABI collections for fungal endophytes: first genome assemblies for Collariella, Neodidymelliopsis, Ascochyta clinopodiicola, Didymella pomorum, Didymosphaeria variabile, Neocosmospora piperis and Neocucurbitaria cava.</title>
        <authorList>
            <person name="Hill R."/>
        </authorList>
    </citation>
    <scope>NUCLEOTIDE SEQUENCE</scope>
    <source>
        <strain evidence="1">IMI 355091</strain>
    </source>
</reference>
<gene>
    <name evidence="1" type="ORF">N0V91_009586</name>
</gene>
<sequence>MPWNLISEDTATIPNAWFQAQSNRKYRSIVHEACHKKETKALQSFANGATTVDEAAYAITQPISTTSIQNTNEYSDDCYALCHLWELFKSALIEWPSTRTAELVALLTAISKIEDPIHLGEFLDEDDNKAVPWAKLPYFTLVWGNAFWMTPGQIMRRATDAAAVRHVLQVYVKQQDTESRLVAAGLVWDERRAISYLIRTLERIPTAEDERITTGDGDAEDQLKLDMQIPAVRGWILHNGAQIYRSLPGIRDWPRRDLPTVTLRFDQPTDRWTFWQRRLFEIAGDNSLQDGIRETAQDAAEHMRTIQVIESNTLKNVSL</sequence>
<dbReference type="InterPro" id="IPR022085">
    <property type="entry name" value="OpdG"/>
</dbReference>
<keyword evidence="2" id="KW-1185">Reference proteome</keyword>
<comment type="caution">
    <text evidence="1">The sequence shown here is derived from an EMBL/GenBank/DDBJ whole genome shotgun (WGS) entry which is preliminary data.</text>
</comment>